<accession>A0A1U9KQY8</accession>
<evidence type="ECO:0000256" key="4">
    <source>
        <dbReference type="ARBA" id="ARBA00022691"/>
    </source>
</evidence>
<dbReference type="SUPFAM" id="SSF53335">
    <property type="entry name" value="S-adenosyl-L-methionine-dependent methyltransferases"/>
    <property type="match status" value="1"/>
</dbReference>
<proteinExistence type="predicted"/>
<dbReference type="PANTHER" id="PTHR10629">
    <property type="entry name" value="CYTOSINE-SPECIFIC METHYLTRANSFERASE"/>
    <property type="match status" value="1"/>
</dbReference>
<evidence type="ECO:0000256" key="3">
    <source>
        <dbReference type="ARBA" id="ARBA00022679"/>
    </source>
</evidence>
<evidence type="ECO:0000256" key="1">
    <source>
        <dbReference type="ARBA" id="ARBA00011975"/>
    </source>
</evidence>
<evidence type="ECO:0000313" key="7">
    <source>
        <dbReference type="EMBL" id="AQS88238.1"/>
    </source>
</evidence>
<dbReference type="Proteomes" id="UP000188604">
    <property type="component" value="Chromosome"/>
</dbReference>
<dbReference type="InterPro" id="IPR029063">
    <property type="entry name" value="SAM-dependent_MTases_sf"/>
</dbReference>
<sequence>MKHVSTQWALDAEITVVLFAGLGGACEGLEDAGCPVHVACNHDPVAIAAHAANHPHTRHVTGDIFDVDPLEATGGRAVNVLWASPDCRDHSVAKGGAPRSARVRSLPWQVCRWVGKVRPRIVMMENVREIRGWGPLIAKRDRTTGRVVKLDGTVAARGERVPRHLQQLVRDKRRTGKSFRAFVRHLRQLGGEYEDRDLCCADFGVPTTRRRWFAVVRYDALPIAWPQRTHAPRDRAKSERLRPWVGAHTIIDWSIPMRSIFNRPRPLRPNTERRIAHGLRRYILENPRPFIMPITHTGAPRAYDTTEPLPTITGAHRGELSVVSAWMAQHNFTVDQGVVGTDLNDPLSTLTSRGTQQQLTAATLAHLRGTSQSADIEDPLPTVTSGGRHIACVGAFLTKYYGQGSQHQDAREPLHALTTLARFGVVGVEIGSASYAITDITMRMLDVREAAAAHELRLPTWVNIGGEIRPLTKTEGMRLVGNSVPKRMPSWLAGDVP</sequence>
<dbReference type="GO" id="GO:0003886">
    <property type="term" value="F:DNA (cytosine-5-)-methyltransferase activity"/>
    <property type="evidence" value="ECO:0007669"/>
    <property type="project" value="UniProtKB-EC"/>
</dbReference>
<dbReference type="GO" id="GO:0032259">
    <property type="term" value="P:methylation"/>
    <property type="evidence" value="ECO:0007669"/>
    <property type="project" value="UniProtKB-KW"/>
</dbReference>
<keyword evidence="4" id="KW-0949">S-adenosyl-L-methionine</keyword>
<evidence type="ECO:0000313" key="8">
    <source>
        <dbReference type="Proteomes" id="UP000188604"/>
    </source>
</evidence>
<dbReference type="RefSeq" id="WP_077807257.1">
    <property type="nucleotide sequence ID" value="NZ_BJXS01000003.1"/>
</dbReference>
<evidence type="ECO:0000256" key="6">
    <source>
        <dbReference type="ARBA" id="ARBA00047422"/>
    </source>
</evidence>
<keyword evidence="5" id="KW-0680">Restriction system</keyword>
<dbReference type="GO" id="GO:0044027">
    <property type="term" value="P:negative regulation of gene expression via chromosomal CpG island methylation"/>
    <property type="evidence" value="ECO:0007669"/>
    <property type="project" value="TreeGrafter"/>
</dbReference>
<dbReference type="KEGG" id="nch:A0U93_10145"/>
<dbReference type="REBASE" id="191126">
    <property type="entry name" value="M.Nch101099ORF10145P"/>
</dbReference>
<reference evidence="7 8" key="1">
    <citation type="submission" date="2016-03" db="EMBL/GenBank/DDBJ databases">
        <title>Acetic acid bacteria sequencing.</title>
        <authorList>
            <person name="Brandt J."/>
            <person name="Jakob F."/>
            <person name="Vogel R.F."/>
        </authorList>
    </citation>
    <scope>NUCLEOTIDE SEQUENCE [LARGE SCALE GENOMIC DNA]</scope>
    <source>
        <strain evidence="7 8">NBRC 101099</strain>
    </source>
</reference>
<protein>
    <recommendedName>
        <fullName evidence="1">DNA (cytosine-5-)-methyltransferase</fullName>
        <ecNumber evidence="1">2.1.1.37</ecNumber>
    </recommendedName>
</protein>
<dbReference type="STRING" id="320497.A0U93_10145"/>
<dbReference type="GO" id="GO:0003677">
    <property type="term" value="F:DNA binding"/>
    <property type="evidence" value="ECO:0007669"/>
    <property type="project" value="TreeGrafter"/>
</dbReference>
<dbReference type="PANTHER" id="PTHR10629:SF52">
    <property type="entry name" value="DNA (CYTOSINE-5)-METHYLTRANSFERASE 1"/>
    <property type="match status" value="1"/>
</dbReference>
<dbReference type="InterPro" id="IPR001525">
    <property type="entry name" value="C5_MeTfrase"/>
</dbReference>
<dbReference type="EC" id="2.1.1.37" evidence="1"/>
<keyword evidence="3" id="KW-0808">Transferase</keyword>
<dbReference type="OrthoDB" id="9813719at2"/>
<organism evidence="7 8">
    <name type="scientific">Neoasaia chiangmaiensis</name>
    <dbReference type="NCBI Taxonomy" id="320497"/>
    <lineage>
        <taxon>Bacteria</taxon>
        <taxon>Pseudomonadati</taxon>
        <taxon>Pseudomonadota</taxon>
        <taxon>Alphaproteobacteria</taxon>
        <taxon>Acetobacterales</taxon>
        <taxon>Acetobacteraceae</taxon>
        <taxon>Neoasaia</taxon>
    </lineage>
</organism>
<dbReference type="Gene3D" id="3.40.50.150">
    <property type="entry name" value="Vaccinia Virus protein VP39"/>
    <property type="match status" value="1"/>
</dbReference>
<dbReference type="AlphaFoldDB" id="A0A1U9KQY8"/>
<dbReference type="EMBL" id="CP014691">
    <property type="protein sequence ID" value="AQS88238.1"/>
    <property type="molecule type" value="Genomic_DNA"/>
</dbReference>
<evidence type="ECO:0000256" key="5">
    <source>
        <dbReference type="ARBA" id="ARBA00022747"/>
    </source>
</evidence>
<dbReference type="GO" id="GO:0009307">
    <property type="term" value="P:DNA restriction-modification system"/>
    <property type="evidence" value="ECO:0007669"/>
    <property type="project" value="UniProtKB-KW"/>
</dbReference>
<dbReference type="Pfam" id="PF00145">
    <property type="entry name" value="DNA_methylase"/>
    <property type="match status" value="1"/>
</dbReference>
<dbReference type="InterPro" id="IPR050390">
    <property type="entry name" value="C5-Methyltransferase"/>
</dbReference>
<gene>
    <name evidence="7" type="ORF">A0U93_10145</name>
</gene>
<keyword evidence="8" id="KW-1185">Reference proteome</keyword>
<comment type="catalytic activity">
    <reaction evidence="6">
        <text>a 2'-deoxycytidine in DNA + S-adenosyl-L-methionine = a 5-methyl-2'-deoxycytidine in DNA + S-adenosyl-L-homocysteine + H(+)</text>
        <dbReference type="Rhea" id="RHEA:13681"/>
        <dbReference type="Rhea" id="RHEA-COMP:11369"/>
        <dbReference type="Rhea" id="RHEA-COMP:11370"/>
        <dbReference type="ChEBI" id="CHEBI:15378"/>
        <dbReference type="ChEBI" id="CHEBI:57856"/>
        <dbReference type="ChEBI" id="CHEBI:59789"/>
        <dbReference type="ChEBI" id="CHEBI:85452"/>
        <dbReference type="ChEBI" id="CHEBI:85454"/>
        <dbReference type="EC" id="2.1.1.37"/>
    </reaction>
</comment>
<keyword evidence="2" id="KW-0489">Methyltransferase</keyword>
<dbReference type="PROSITE" id="PS51257">
    <property type="entry name" value="PROKAR_LIPOPROTEIN"/>
    <property type="match status" value="1"/>
</dbReference>
<name>A0A1U9KQY8_9PROT</name>
<evidence type="ECO:0000256" key="2">
    <source>
        <dbReference type="ARBA" id="ARBA00022603"/>
    </source>
</evidence>